<keyword evidence="2" id="KW-1185">Reference proteome</keyword>
<sequence>MPRPKSDLAALAVPKEDATLPATPPGIAEPKAYAHTLSLRLTAEQYRRLRRYVAQVEERQGRRLTHQALIEAALGEYLDRNGG</sequence>
<gene>
    <name evidence="1" type="ORF">F1189_30755</name>
</gene>
<dbReference type="RefSeq" id="WP_150045689.1">
    <property type="nucleotide sequence ID" value="NZ_OW485609.1"/>
</dbReference>
<proteinExistence type="predicted"/>
<protein>
    <submittedName>
        <fullName evidence="1">Uncharacterized protein</fullName>
    </submittedName>
</protein>
<dbReference type="Proteomes" id="UP000325255">
    <property type="component" value="Unassembled WGS sequence"/>
</dbReference>
<reference evidence="1 2" key="1">
    <citation type="submission" date="2019-09" db="EMBL/GenBank/DDBJ databases">
        <title>Genome sequence of Rhodovastum atsumiense, a diverse member of the Acetobacteraceae family of non-sulfur purple photosynthetic bacteria.</title>
        <authorList>
            <person name="Meyer T."/>
            <person name="Kyndt J."/>
        </authorList>
    </citation>
    <scope>NUCLEOTIDE SEQUENCE [LARGE SCALE GENOMIC DNA]</scope>
    <source>
        <strain evidence="1 2">DSM 21279</strain>
    </source>
</reference>
<accession>A0A5M6IIP2</accession>
<evidence type="ECO:0000313" key="2">
    <source>
        <dbReference type="Proteomes" id="UP000325255"/>
    </source>
</evidence>
<dbReference type="OrthoDB" id="7864703at2"/>
<evidence type="ECO:0000313" key="1">
    <source>
        <dbReference type="EMBL" id="KAA5608074.1"/>
    </source>
</evidence>
<organism evidence="1 2">
    <name type="scientific">Rhodovastum atsumiense</name>
    <dbReference type="NCBI Taxonomy" id="504468"/>
    <lineage>
        <taxon>Bacteria</taxon>
        <taxon>Pseudomonadati</taxon>
        <taxon>Pseudomonadota</taxon>
        <taxon>Alphaproteobacteria</taxon>
        <taxon>Acetobacterales</taxon>
        <taxon>Acetobacteraceae</taxon>
        <taxon>Rhodovastum</taxon>
    </lineage>
</organism>
<name>A0A5M6IIP2_9PROT</name>
<dbReference type="EMBL" id="VWPK01000108">
    <property type="protein sequence ID" value="KAA5608074.1"/>
    <property type="molecule type" value="Genomic_DNA"/>
</dbReference>
<dbReference type="AlphaFoldDB" id="A0A5M6IIP2"/>
<comment type="caution">
    <text evidence="1">The sequence shown here is derived from an EMBL/GenBank/DDBJ whole genome shotgun (WGS) entry which is preliminary data.</text>
</comment>